<organism evidence="1 2">
    <name type="scientific">Arthrobacter horti</name>
    <dbReference type="NCBI Taxonomy" id="3068273"/>
    <lineage>
        <taxon>Bacteria</taxon>
        <taxon>Bacillati</taxon>
        <taxon>Actinomycetota</taxon>
        <taxon>Actinomycetes</taxon>
        <taxon>Micrococcales</taxon>
        <taxon>Micrococcaceae</taxon>
        <taxon>Arthrobacter</taxon>
    </lineage>
</organism>
<dbReference type="EMBL" id="JAVALS010000001">
    <property type="protein sequence ID" value="MDP5225573.1"/>
    <property type="molecule type" value="Genomic_DNA"/>
</dbReference>
<evidence type="ECO:0000313" key="1">
    <source>
        <dbReference type="EMBL" id="MDP5225573.1"/>
    </source>
</evidence>
<reference evidence="1 2" key="1">
    <citation type="submission" date="2023-08" db="EMBL/GenBank/DDBJ databases">
        <title>Arthrobacter horti sp. nov., isolated from forest soil.</title>
        <authorList>
            <person name="Park M."/>
        </authorList>
    </citation>
    <scope>NUCLEOTIDE SEQUENCE [LARGE SCALE GENOMIC DNA]</scope>
    <source>
        <strain evidence="1 2">YJM1</strain>
    </source>
</reference>
<evidence type="ECO:0000313" key="2">
    <source>
        <dbReference type="Proteomes" id="UP001232725"/>
    </source>
</evidence>
<gene>
    <name evidence="1" type="ORF">Q9R02_00165</name>
</gene>
<dbReference type="Proteomes" id="UP001232725">
    <property type="component" value="Unassembled WGS sequence"/>
</dbReference>
<name>A0ABT9IJ15_9MICC</name>
<comment type="caution">
    <text evidence="1">The sequence shown here is derived from an EMBL/GenBank/DDBJ whole genome shotgun (WGS) entry which is preliminary data.</text>
</comment>
<keyword evidence="2" id="KW-1185">Reference proteome</keyword>
<protein>
    <submittedName>
        <fullName evidence="1">Uncharacterized protein</fullName>
    </submittedName>
</protein>
<proteinExistence type="predicted"/>
<sequence>MSQSDAFVEVFVATHPQAIQRAGELSAGGAPGAKALRIPGISDFEVEQLCSLAAVAVHSAGEQELEMADIAVDELYTFPDSAVRVLEELPRYQSEGEDPALDAVAGRWVEEEDVPFSLQEAQGHLLALAALAGRLDAGSKERLYLWSA</sequence>
<accession>A0ABT9IJ15</accession>
<dbReference type="RefSeq" id="WP_305994625.1">
    <property type="nucleotide sequence ID" value="NZ_JAVALS010000001.1"/>
</dbReference>